<dbReference type="RefSeq" id="WP_343973970.1">
    <property type="nucleotide sequence ID" value="NZ_BAAAJG010000005.1"/>
</dbReference>
<dbReference type="EMBL" id="JBHUCP010000028">
    <property type="protein sequence ID" value="MFD1534051.1"/>
    <property type="molecule type" value="Genomic_DNA"/>
</dbReference>
<evidence type="ECO:0000313" key="3">
    <source>
        <dbReference type="Proteomes" id="UP001597145"/>
    </source>
</evidence>
<dbReference type="Proteomes" id="UP001597145">
    <property type="component" value="Unassembled WGS sequence"/>
</dbReference>
<sequence length="54" mass="5299">MAAIALIGTGCSNALAETGSGGDQNAPAGATPNPAERKSASEKCDDLLPEGRGR</sequence>
<evidence type="ECO:0000256" key="1">
    <source>
        <dbReference type="SAM" id="MobiDB-lite"/>
    </source>
</evidence>
<keyword evidence="3" id="KW-1185">Reference proteome</keyword>
<name>A0ABW4FUC8_9PSEU</name>
<reference evidence="3" key="1">
    <citation type="journal article" date="2019" name="Int. J. Syst. Evol. Microbiol.">
        <title>The Global Catalogue of Microorganisms (GCM) 10K type strain sequencing project: providing services to taxonomists for standard genome sequencing and annotation.</title>
        <authorList>
            <consortium name="The Broad Institute Genomics Platform"/>
            <consortium name="The Broad Institute Genome Sequencing Center for Infectious Disease"/>
            <person name="Wu L."/>
            <person name="Ma J."/>
        </authorList>
    </citation>
    <scope>NUCLEOTIDE SEQUENCE [LARGE SCALE GENOMIC DNA]</scope>
    <source>
        <strain evidence="3">JCM 12165</strain>
    </source>
</reference>
<proteinExistence type="predicted"/>
<feature type="compositionally biased region" description="Basic and acidic residues" evidence="1">
    <location>
        <begin position="35"/>
        <end position="54"/>
    </location>
</feature>
<comment type="caution">
    <text evidence="2">The sequence shown here is derived from an EMBL/GenBank/DDBJ whole genome shotgun (WGS) entry which is preliminary data.</text>
</comment>
<protein>
    <submittedName>
        <fullName evidence="2">Uncharacterized protein</fullName>
    </submittedName>
</protein>
<evidence type="ECO:0000313" key="2">
    <source>
        <dbReference type="EMBL" id="MFD1534051.1"/>
    </source>
</evidence>
<organism evidence="2 3">
    <name type="scientific">Pseudonocardia aurantiaca</name>
    <dbReference type="NCBI Taxonomy" id="75290"/>
    <lineage>
        <taxon>Bacteria</taxon>
        <taxon>Bacillati</taxon>
        <taxon>Actinomycetota</taxon>
        <taxon>Actinomycetes</taxon>
        <taxon>Pseudonocardiales</taxon>
        <taxon>Pseudonocardiaceae</taxon>
        <taxon>Pseudonocardia</taxon>
    </lineage>
</organism>
<feature type="region of interest" description="Disordered" evidence="1">
    <location>
        <begin position="15"/>
        <end position="54"/>
    </location>
</feature>
<accession>A0ABW4FUC8</accession>
<gene>
    <name evidence="2" type="ORF">ACFSCY_32005</name>
</gene>